<dbReference type="InterPro" id="IPR037523">
    <property type="entry name" value="VOC_core"/>
</dbReference>
<dbReference type="Gene3D" id="3.10.180.10">
    <property type="entry name" value="2,3-Dihydroxybiphenyl 1,2-Dioxygenase, domain 1"/>
    <property type="match status" value="1"/>
</dbReference>
<dbReference type="GO" id="GO:0003700">
    <property type="term" value="F:DNA-binding transcription factor activity"/>
    <property type="evidence" value="ECO:0007669"/>
    <property type="project" value="InterPro"/>
</dbReference>
<feature type="domain" description="HTH araC/xylS-type" evidence="5">
    <location>
        <begin position="1"/>
        <end position="93"/>
    </location>
</feature>
<dbReference type="Gene3D" id="1.10.10.60">
    <property type="entry name" value="Homeodomain-like"/>
    <property type="match status" value="2"/>
</dbReference>
<dbReference type="InterPro" id="IPR029068">
    <property type="entry name" value="Glyas_Bleomycin-R_OHBP_Dase"/>
</dbReference>
<dbReference type="PROSITE" id="PS51819">
    <property type="entry name" value="VOC"/>
    <property type="match status" value="1"/>
</dbReference>
<feature type="compositionally biased region" description="Basic residues" evidence="4">
    <location>
        <begin position="340"/>
        <end position="353"/>
    </location>
</feature>
<feature type="compositionally biased region" description="Low complexity" evidence="4">
    <location>
        <begin position="234"/>
        <end position="244"/>
    </location>
</feature>
<protein>
    <submittedName>
        <fullName evidence="8">Helix-turn-helix domain-containing protein</fullName>
    </submittedName>
</protein>
<feature type="domain" description="VOC" evidence="6">
    <location>
        <begin position="513"/>
        <end position="629"/>
    </location>
</feature>
<name>A0A914D4G5_9BILA</name>
<dbReference type="Gene3D" id="3.20.80.10">
    <property type="entry name" value="Regulatory factor, effector binding domain"/>
    <property type="match status" value="1"/>
</dbReference>
<dbReference type="Pfam" id="PF12833">
    <property type="entry name" value="HTH_18"/>
    <property type="match status" value="1"/>
</dbReference>
<keyword evidence="7" id="KW-1185">Reference proteome</keyword>
<evidence type="ECO:0000256" key="3">
    <source>
        <dbReference type="ARBA" id="ARBA00023163"/>
    </source>
</evidence>
<reference evidence="8" key="1">
    <citation type="submission" date="2022-11" db="UniProtKB">
        <authorList>
            <consortium name="WormBaseParasite"/>
        </authorList>
    </citation>
    <scope>IDENTIFICATION</scope>
</reference>
<dbReference type="Pfam" id="PF06445">
    <property type="entry name" value="GyrI-like"/>
    <property type="match status" value="1"/>
</dbReference>
<dbReference type="InterPro" id="IPR018060">
    <property type="entry name" value="HTH_AraC"/>
</dbReference>
<sequence>MEERLEEPVTLAEIAAVAGLSPHHFHRVFRAVVGENPKAHLRRLRLERAVYRLKVSTDTVLHIALESGFATPETFTRAFVQRFEISPSEYRRMLRAYREHADLAQQSTTFAGFAEETPLTLRYDLDAVPVRVESTPERHLLVLRHRGYNGLGIGHPSVEPWQQLRAFAIEHGIAHSSDLLVGITPDDPYVVDNEQIRFDAGIPIAAPIDPPHPFTYRQMPAQKGGGCAAHRPSRSITSTSARTTPFASAGQTPMCLLITTPTITQEKAHDRFRVHRAHRQIATGSVRSAGRSHKGGRLRRRCREEREGDGWPARCGVRHRGDAPSEEQGGDGAAADRGSRAAHRFCGRQRGGGHHRDLRLPAAPGRHRHADRVDVRARRRRTAADDAAPGGRDHKEGGRRPSGPTQGIHRIAASNGDRLVMPSDTSVDEALDRATGPRRGEVTELLELFEHVAQRPPVVWAERIVGFGQYGYAYDSGREGIAPEIAFASGSKHTLYLVEGFAERWPDLLERLGPHRTIAQRVVDLERATAFYSALLGSAPVARFDPPGLVFFDLDGVRLLLESAAPSALLYLRVDDLELAVDRAGEVEIVSPGRPIFTHTTDALGPAGREEWQAFIRDPEGNLVGLVAFRDPAEIKY</sequence>
<comment type="subcellular location">
    <subcellularLocation>
        <location evidence="1">Nucleus</location>
    </subcellularLocation>
</comment>
<dbReference type="GO" id="GO:0005634">
    <property type="term" value="C:nucleus"/>
    <property type="evidence" value="ECO:0007669"/>
    <property type="project" value="UniProtKB-SubCell"/>
</dbReference>
<dbReference type="SMART" id="SM00342">
    <property type="entry name" value="HTH_ARAC"/>
    <property type="match status" value="1"/>
</dbReference>
<dbReference type="WBParaSite" id="ACRNAN_scaffold17626.g16283.t1">
    <property type="protein sequence ID" value="ACRNAN_scaffold17626.g16283.t1"/>
    <property type="gene ID" value="ACRNAN_scaffold17626.g16283"/>
</dbReference>
<dbReference type="SUPFAM" id="SSF55136">
    <property type="entry name" value="Probable bacterial effector-binding domain"/>
    <property type="match status" value="1"/>
</dbReference>
<accession>A0A914D4G5</accession>
<evidence type="ECO:0000259" key="6">
    <source>
        <dbReference type="PROSITE" id="PS51819"/>
    </source>
</evidence>
<dbReference type="InterPro" id="IPR009057">
    <property type="entry name" value="Homeodomain-like_sf"/>
</dbReference>
<dbReference type="InterPro" id="IPR050908">
    <property type="entry name" value="SmbC-like"/>
</dbReference>
<feature type="region of interest" description="Disordered" evidence="4">
    <location>
        <begin position="221"/>
        <end position="247"/>
    </location>
</feature>
<evidence type="ECO:0000259" key="5">
    <source>
        <dbReference type="PROSITE" id="PS01124"/>
    </source>
</evidence>
<dbReference type="GO" id="GO:0043565">
    <property type="term" value="F:sequence-specific DNA binding"/>
    <property type="evidence" value="ECO:0007669"/>
    <property type="project" value="InterPro"/>
</dbReference>
<dbReference type="PANTHER" id="PTHR40055:SF1">
    <property type="entry name" value="TRANSCRIPTIONAL REGULATOR YGIV-RELATED"/>
    <property type="match status" value="1"/>
</dbReference>
<dbReference type="InterPro" id="IPR029442">
    <property type="entry name" value="GyrI-like"/>
</dbReference>
<organism evidence="7 8">
    <name type="scientific">Acrobeloides nanus</name>
    <dbReference type="NCBI Taxonomy" id="290746"/>
    <lineage>
        <taxon>Eukaryota</taxon>
        <taxon>Metazoa</taxon>
        <taxon>Ecdysozoa</taxon>
        <taxon>Nematoda</taxon>
        <taxon>Chromadorea</taxon>
        <taxon>Rhabditida</taxon>
        <taxon>Tylenchina</taxon>
        <taxon>Cephalobomorpha</taxon>
        <taxon>Cephaloboidea</taxon>
        <taxon>Cephalobidae</taxon>
        <taxon>Acrobeloides</taxon>
    </lineage>
</organism>
<evidence type="ECO:0000256" key="1">
    <source>
        <dbReference type="ARBA" id="ARBA00004123"/>
    </source>
</evidence>
<feature type="region of interest" description="Disordered" evidence="4">
    <location>
        <begin position="285"/>
        <end position="422"/>
    </location>
</feature>
<keyword evidence="3" id="KW-0804">Transcription</keyword>
<dbReference type="Proteomes" id="UP000887540">
    <property type="component" value="Unplaced"/>
</dbReference>
<evidence type="ECO:0000313" key="8">
    <source>
        <dbReference type="WBParaSite" id="ACRNAN_scaffold17626.g16283.t1"/>
    </source>
</evidence>
<evidence type="ECO:0000256" key="2">
    <source>
        <dbReference type="ARBA" id="ARBA00023015"/>
    </source>
</evidence>
<keyword evidence="2" id="KW-0805">Transcription regulation</keyword>
<proteinExistence type="predicted"/>
<dbReference type="AlphaFoldDB" id="A0A914D4G5"/>
<feature type="compositionally biased region" description="Basic residues" evidence="4">
    <location>
        <begin position="290"/>
        <end position="301"/>
    </location>
</feature>
<dbReference type="InterPro" id="IPR011256">
    <property type="entry name" value="Reg_factor_effector_dom_sf"/>
</dbReference>
<evidence type="ECO:0000313" key="7">
    <source>
        <dbReference type="Proteomes" id="UP000887540"/>
    </source>
</evidence>
<dbReference type="SUPFAM" id="SSF54593">
    <property type="entry name" value="Glyoxalase/Bleomycin resistance protein/Dihydroxybiphenyl dioxygenase"/>
    <property type="match status" value="1"/>
</dbReference>
<dbReference type="SUPFAM" id="SSF46689">
    <property type="entry name" value="Homeodomain-like"/>
    <property type="match status" value="2"/>
</dbReference>
<evidence type="ECO:0000256" key="4">
    <source>
        <dbReference type="SAM" id="MobiDB-lite"/>
    </source>
</evidence>
<dbReference type="PANTHER" id="PTHR40055">
    <property type="entry name" value="TRANSCRIPTIONAL REGULATOR YGIV-RELATED"/>
    <property type="match status" value="1"/>
</dbReference>
<dbReference type="PROSITE" id="PS01124">
    <property type="entry name" value="HTH_ARAC_FAMILY_2"/>
    <property type="match status" value="1"/>
</dbReference>